<evidence type="ECO:0000313" key="3">
    <source>
        <dbReference type="EMBL" id="KRN77218.1"/>
    </source>
</evidence>
<dbReference type="GO" id="GO:0004803">
    <property type="term" value="F:transposase activity"/>
    <property type="evidence" value="ECO:0007669"/>
    <property type="project" value="TreeGrafter"/>
</dbReference>
<dbReference type="InterPro" id="IPR025246">
    <property type="entry name" value="IS30-like_HTH"/>
</dbReference>
<dbReference type="EMBL" id="JQBK01000183">
    <property type="protein sequence ID" value="KRN77218.1"/>
    <property type="molecule type" value="Genomic_DNA"/>
</dbReference>
<dbReference type="InterPro" id="IPR012337">
    <property type="entry name" value="RNaseH-like_sf"/>
</dbReference>
<dbReference type="PROSITE" id="PS50994">
    <property type="entry name" value="INTEGRASE"/>
    <property type="match status" value="1"/>
</dbReference>
<dbReference type="InterPro" id="IPR001584">
    <property type="entry name" value="Integrase_cat-core"/>
</dbReference>
<gene>
    <name evidence="3" type="ORF">IV43_GL000736</name>
    <name evidence="4" type="ORF">LAC1533_1083</name>
</gene>
<accession>A0A0R2JIY5</accession>
<dbReference type="KEGG" id="laca:LAC1533_1083"/>
<dbReference type="RefSeq" id="WP_010496125.1">
    <property type="nucleotide sequence ID" value="NZ_JQBK01000183.1"/>
</dbReference>
<dbReference type="GO" id="GO:0015074">
    <property type="term" value="P:DNA integration"/>
    <property type="evidence" value="ECO:0007669"/>
    <property type="project" value="InterPro"/>
</dbReference>
<evidence type="ECO:0000259" key="2">
    <source>
        <dbReference type="PROSITE" id="PS50994"/>
    </source>
</evidence>
<dbReference type="SUPFAM" id="SSF53098">
    <property type="entry name" value="Ribonuclease H-like"/>
    <property type="match status" value="1"/>
</dbReference>
<reference evidence="4" key="3">
    <citation type="submission" date="2016-11" db="EMBL/GenBank/DDBJ databases">
        <authorList>
            <person name="Jaros S."/>
            <person name="Januszkiewicz K."/>
            <person name="Wedrychowicz H."/>
        </authorList>
    </citation>
    <scope>NUCLEOTIDE SEQUENCE [LARGE SCALE GENOMIC DNA]</scope>
    <source>
        <strain evidence="4">ACA-DC 1533</strain>
    </source>
</reference>
<dbReference type="Proteomes" id="UP000051491">
    <property type="component" value="Unassembled WGS sequence"/>
</dbReference>
<organism evidence="3 5">
    <name type="scientific">Ligilactobacillus acidipiscis</name>
    <dbReference type="NCBI Taxonomy" id="89059"/>
    <lineage>
        <taxon>Bacteria</taxon>
        <taxon>Bacillati</taxon>
        <taxon>Bacillota</taxon>
        <taxon>Bacilli</taxon>
        <taxon>Lactobacillales</taxon>
        <taxon>Lactobacillaceae</taxon>
        <taxon>Ligilactobacillus</taxon>
    </lineage>
</organism>
<dbReference type="GO" id="GO:0005829">
    <property type="term" value="C:cytosol"/>
    <property type="evidence" value="ECO:0007669"/>
    <property type="project" value="TreeGrafter"/>
</dbReference>
<evidence type="ECO:0000256" key="1">
    <source>
        <dbReference type="ARBA" id="ARBA00023172"/>
    </source>
</evidence>
<proteinExistence type="predicted"/>
<reference evidence="6" key="2">
    <citation type="submission" date="2016-11" db="EMBL/GenBank/DDBJ databases">
        <authorList>
            <person name="Papadimitriou K."/>
        </authorList>
    </citation>
    <scope>NUCLEOTIDE SEQUENCE [LARGE SCALE GENOMIC DNA]</scope>
    <source>
        <strain evidence="6">ACA-DC 1533</strain>
    </source>
</reference>
<dbReference type="GO" id="GO:0003676">
    <property type="term" value="F:nucleic acid binding"/>
    <property type="evidence" value="ECO:0007669"/>
    <property type="project" value="InterPro"/>
</dbReference>
<dbReference type="GO" id="GO:0006310">
    <property type="term" value="P:DNA recombination"/>
    <property type="evidence" value="ECO:0007669"/>
    <property type="project" value="UniProtKB-KW"/>
</dbReference>
<reference evidence="3 5" key="1">
    <citation type="journal article" date="2015" name="Genome Announc.">
        <title>Expanding the biotechnology potential of lactobacilli through comparative genomics of 213 strains and associated genera.</title>
        <authorList>
            <person name="Sun Z."/>
            <person name="Harris H.M."/>
            <person name="McCann A."/>
            <person name="Guo C."/>
            <person name="Argimon S."/>
            <person name="Zhang W."/>
            <person name="Yang X."/>
            <person name="Jeffery I.B."/>
            <person name="Cooney J.C."/>
            <person name="Kagawa T.F."/>
            <person name="Liu W."/>
            <person name="Song Y."/>
            <person name="Salvetti E."/>
            <person name="Wrobel A."/>
            <person name="Rasinkangas P."/>
            <person name="Parkhill J."/>
            <person name="Rea M.C."/>
            <person name="O'Sullivan O."/>
            <person name="Ritari J."/>
            <person name="Douillard F.P."/>
            <person name="Paul Ross R."/>
            <person name="Yang R."/>
            <person name="Briner A.E."/>
            <person name="Felis G.E."/>
            <person name="de Vos W.M."/>
            <person name="Barrangou R."/>
            <person name="Klaenhammer T.R."/>
            <person name="Caufield P.W."/>
            <person name="Cui Y."/>
            <person name="Zhang H."/>
            <person name="O'Toole P.W."/>
        </authorList>
    </citation>
    <scope>NUCLEOTIDE SEQUENCE [LARGE SCALE GENOMIC DNA]</scope>
    <source>
        <strain evidence="3 5">DSM 15353</strain>
    </source>
</reference>
<dbReference type="EMBL" id="LT630287">
    <property type="protein sequence ID" value="SFV40503.1"/>
    <property type="molecule type" value="Genomic_DNA"/>
</dbReference>
<dbReference type="AlphaFoldDB" id="A0A0R2JIY5"/>
<dbReference type="PANTHER" id="PTHR10948:SF23">
    <property type="entry name" value="TRANSPOSASE INSI FOR INSERTION SEQUENCE ELEMENT IS30A-RELATED"/>
    <property type="match status" value="1"/>
</dbReference>
<dbReference type="GeneID" id="95349183"/>
<feature type="domain" description="Integrase catalytic" evidence="2">
    <location>
        <begin position="197"/>
        <end position="365"/>
    </location>
</feature>
<dbReference type="PANTHER" id="PTHR10948">
    <property type="entry name" value="TRANSPOSASE"/>
    <property type="match status" value="1"/>
</dbReference>
<evidence type="ECO:0000313" key="6">
    <source>
        <dbReference type="Proteomes" id="UP000190935"/>
    </source>
</evidence>
<dbReference type="InterPro" id="IPR036397">
    <property type="entry name" value="RNaseH_sf"/>
</dbReference>
<dbReference type="OrthoDB" id="9781678at2"/>
<dbReference type="NCBIfam" id="NF033563">
    <property type="entry name" value="transpos_IS30"/>
    <property type="match status" value="1"/>
</dbReference>
<dbReference type="InterPro" id="IPR053392">
    <property type="entry name" value="Transposase_IS30-like"/>
</dbReference>
<dbReference type="Pfam" id="PF13936">
    <property type="entry name" value="HTH_38"/>
    <property type="match status" value="1"/>
</dbReference>
<dbReference type="GO" id="GO:0032196">
    <property type="term" value="P:transposition"/>
    <property type="evidence" value="ECO:0007669"/>
    <property type="project" value="TreeGrafter"/>
</dbReference>
<dbReference type="InterPro" id="IPR051917">
    <property type="entry name" value="Transposase-Integrase"/>
</dbReference>
<sequence length="372" mass="42822">MTQIENTTNHIQGKHLTKENRVSIEDWTRFNSKGPHDLVHVLSNRQIAKLLNTSPQTINNELKRGTIRQIRRQKQGDKTYEYEYFEYSAQAGEAVYQRNHQSSGRHSLADQEACQAFIRFTDQHLLARYAWSPDQVVMAAHQDAKLSQATIPCTTTLYNWIDQQKLKARNIDLAEKVSRKAKKARSKTNEKVLGRSIEERPIEVDNRQEFGHWEIDSVVGQREAGDLNLLTLTERKTRYEEVILVQGKENCYVNQVLVSLKQELGLKFEKIFKTITADNGSEFSELTQVVPDRENGGIYYAHPYASYERGSNERNNKILRGIYSKGKPIVAQPAKAARETSDWMNNTPRRSLRTQTPRMALEAELQKIFQAG</sequence>
<dbReference type="Gene3D" id="3.30.420.10">
    <property type="entry name" value="Ribonuclease H-like superfamily/Ribonuclease H"/>
    <property type="match status" value="1"/>
</dbReference>
<protein>
    <submittedName>
        <fullName evidence="4">Mobile element protein</fullName>
    </submittedName>
</protein>
<evidence type="ECO:0000313" key="4">
    <source>
        <dbReference type="EMBL" id="SFV40503.1"/>
    </source>
</evidence>
<dbReference type="PATRIC" id="fig|89059.3.peg.768"/>
<keyword evidence="1" id="KW-0233">DNA recombination</keyword>
<dbReference type="Proteomes" id="UP000190935">
    <property type="component" value="Chromosome I"/>
</dbReference>
<name>A0A0R2JIY5_9LACO</name>
<evidence type="ECO:0000313" key="5">
    <source>
        <dbReference type="Proteomes" id="UP000051491"/>
    </source>
</evidence>